<evidence type="ECO:0000313" key="2">
    <source>
        <dbReference type="Proteomes" id="UP001596547"/>
    </source>
</evidence>
<sequence>MTVESDPPRVELRVRECTPVGVHDRQEAVYEQLEQLREAGAIADVTVEVWGKQVRVGATTDPAAADAAVRAARSTYEEFEVWAERTGHRLEPAFSTHTLGSLVTDEQVEVVRFPTMCLAVYDADDLLTVVPCSTDEGVRTVGDYLATLRSGEWTPAAVEARR</sequence>
<dbReference type="InterPro" id="IPR046783">
    <property type="entry name" value="HTH_63"/>
</dbReference>
<protein>
    <submittedName>
        <fullName evidence="1">HTH domain-containing protein</fullName>
    </submittedName>
</protein>
<dbReference type="Proteomes" id="UP001596547">
    <property type="component" value="Unassembled WGS sequence"/>
</dbReference>
<dbReference type="EMBL" id="JBHTBF010000001">
    <property type="protein sequence ID" value="MFC7316010.1"/>
    <property type="molecule type" value="Genomic_DNA"/>
</dbReference>
<organism evidence="1 2">
    <name type="scientific">Halomarina halobia</name>
    <dbReference type="NCBI Taxonomy" id="3033386"/>
    <lineage>
        <taxon>Archaea</taxon>
        <taxon>Methanobacteriati</taxon>
        <taxon>Methanobacteriota</taxon>
        <taxon>Stenosarchaea group</taxon>
        <taxon>Halobacteria</taxon>
        <taxon>Halobacteriales</taxon>
        <taxon>Natronomonadaceae</taxon>
        <taxon>Halomarina</taxon>
    </lineage>
</organism>
<dbReference type="GeneID" id="79314989"/>
<name>A0ABD6A724_9EURY</name>
<dbReference type="Pfam" id="PF20575">
    <property type="entry name" value="HTH_63"/>
    <property type="match status" value="1"/>
</dbReference>
<proteinExistence type="predicted"/>
<dbReference type="AlphaFoldDB" id="A0ABD6A724"/>
<accession>A0ABD6A724</accession>
<evidence type="ECO:0000313" key="1">
    <source>
        <dbReference type="EMBL" id="MFC7316010.1"/>
    </source>
</evidence>
<comment type="caution">
    <text evidence="1">The sequence shown here is derived from an EMBL/GenBank/DDBJ whole genome shotgun (WGS) entry which is preliminary data.</text>
</comment>
<keyword evidence="2" id="KW-1185">Reference proteome</keyword>
<reference evidence="1 2" key="1">
    <citation type="journal article" date="2019" name="Int. J. Syst. Evol. Microbiol.">
        <title>The Global Catalogue of Microorganisms (GCM) 10K type strain sequencing project: providing services to taxonomists for standard genome sequencing and annotation.</title>
        <authorList>
            <consortium name="The Broad Institute Genomics Platform"/>
            <consortium name="The Broad Institute Genome Sequencing Center for Infectious Disease"/>
            <person name="Wu L."/>
            <person name="Ma J."/>
        </authorList>
    </citation>
    <scope>NUCLEOTIDE SEQUENCE [LARGE SCALE GENOMIC DNA]</scope>
    <source>
        <strain evidence="1 2">PSR21</strain>
    </source>
</reference>
<gene>
    <name evidence="1" type="ORF">ACFQPE_04270</name>
</gene>
<dbReference type="RefSeq" id="WP_276305409.1">
    <property type="nucleotide sequence ID" value="NZ_CP119992.1"/>
</dbReference>